<evidence type="ECO:0000313" key="2">
    <source>
        <dbReference type="Proteomes" id="UP000016927"/>
    </source>
</evidence>
<dbReference type="VEuPathDB" id="MicrosporidiaDB:NBO_264g0003"/>
<evidence type="ECO:0000313" key="1">
    <source>
        <dbReference type="EMBL" id="EOB13000.1"/>
    </source>
</evidence>
<accession>R0MFU3</accession>
<keyword evidence="2" id="KW-1185">Reference proteome</keyword>
<proteinExistence type="predicted"/>
<name>R0MFU3_NOSB1</name>
<sequence>MIHQINLDSIEQGTRLAKGSDTKLLEYFETENRLKDKTDKKSLLKLYKVNKDIENELKHLVNLLDNHMPSIDKEISKFKDEICSIGLKNKQQQISVLLNGEPESSEMDE</sequence>
<dbReference type="HOGENOM" id="CLU_2184699_0_0_1"/>
<dbReference type="Proteomes" id="UP000016927">
    <property type="component" value="Unassembled WGS sequence"/>
</dbReference>
<reference evidence="1 2" key="1">
    <citation type="journal article" date="2013" name="BMC Genomics">
        <title>Comparative genomics of parasitic silkworm microsporidia reveal an association between genome expansion and host adaptation.</title>
        <authorList>
            <person name="Pan G."/>
            <person name="Xu J."/>
            <person name="Li T."/>
            <person name="Xia Q."/>
            <person name="Liu S.L."/>
            <person name="Zhang G."/>
            <person name="Li S."/>
            <person name="Li C."/>
            <person name="Liu H."/>
            <person name="Yang L."/>
            <person name="Liu T."/>
            <person name="Zhang X."/>
            <person name="Wu Z."/>
            <person name="Fan W."/>
            <person name="Dang X."/>
            <person name="Xiang H."/>
            <person name="Tao M."/>
            <person name="Li Y."/>
            <person name="Hu J."/>
            <person name="Li Z."/>
            <person name="Lin L."/>
            <person name="Luo J."/>
            <person name="Geng L."/>
            <person name="Wang L."/>
            <person name="Long M."/>
            <person name="Wan Y."/>
            <person name="He N."/>
            <person name="Zhang Z."/>
            <person name="Lu C."/>
            <person name="Keeling P.J."/>
            <person name="Wang J."/>
            <person name="Xiang Z."/>
            <person name="Zhou Z."/>
        </authorList>
    </citation>
    <scope>NUCLEOTIDE SEQUENCE [LARGE SCALE GENOMIC DNA]</scope>
    <source>
        <strain evidence="2">CQ1 / CVCC 102059</strain>
    </source>
</reference>
<dbReference type="EMBL" id="KB909172">
    <property type="protein sequence ID" value="EOB13000.1"/>
    <property type="molecule type" value="Genomic_DNA"/>
</dbReference>
<dbReference type="AlphaFoldDB" id="R0MFU3"/>
<gene>
    <name evidence="1" type="ORF">NBO_264g0003</name>
</gene>
<organism evidence="1 2">
    <name type="scientific">Nosema bombycis (strain CQ1 / CVCC 102059)</name>
    <name type="common">Microsporidian parasite</name>
    <name type="synonym">Pebrine of silkworm</name>
    <dbReference type="NCBI Taxonomy" id="578461"/>
    <lineage>
        <taxon>Eukaryota</taxon>
        <taxon>Fungi</taxon>
        <taxon>Fungi incertae sedis</taxon>
        <taxon>Microsporidia</taxon>
        <taxon>Nosematidae</taxon>
        <taxon>Nosema</taxon>
    </lineage>
</organism>
<dbReference type="OrthoDB" id="2193138at2759"/>
<protein>
    <submittedName>
        <fullName evidence="1">Uncharacterized protein</fullName>
    </submittedName>
</protein>